<feature type="region of interest" description="Disordered" evidence="1">
    <location>
        <begin position="1"/>
        <end position="20"/>
    </location>
</feature>
<protein>
    <submittedName>
        <fullName evidence="2">Uncharacterized protein</fullName>
    </submittedName>
</protein>
<sequence length="95" mass="10400">MAKNSLGITHVSRRKRTTRGNQKIALVSTFTAGTGHREEATLAGIIGEESLFRLSPDPEEDDKAKESITYLPSGEGNHTCGEAIYLDAKMKQKHT</sequence>
<reference evidence="2 3" key="1">
    <citation type="journal article" date="2023" name="bioRxiv">
        <title>Conserved and derived expression patterns and positive selection on dental genes reveal complex evolutionary context of ever-growing rodent molars.</title>
        <authorList>
            <person name="Calamari Z.T."/>
            <person name="Song A."/>
            <person name="Cohen E."/>
            <person name="Akter M."/>
            <person name="Roy R.D."/>
            <person name="Hallikas O."/>
            <person name="Christensen M.M."/>
            <person name="Li P."/>
            <person name="Marangoni P."/>
            <person name="Jernvall J."/>
            <person name="Klein O.D."/>
        </authorList>
    </citation>
    <scope>NUCLEOTIDE SEQUENCE [LARGE SCALE GENOMIC DNA]</scope>
    <source>
        <strain evidence="2">V071</strain>
    </source>
</reference>
<comment type="caution">
    <text evidence="2">The sequence shown here is derived from an EMBL/GenBank/DDBJ whole genome shotgun (WGS) entry which is preliminary data.</text>
</comment>
<dbReference type="Proteomes" id="UP001488838">
    <property type="component" value="Unassembled WGS sequence"/>
</dbReference>
<evidence type="ECO:0000313" key="3">
    <source>
        <dbReference type="Proteomes" id="UP001488838"/>
    </source>
</evidence>
<dbReference type="AlphaFoldDB" id="A0AAW0ICW4"/>
<evidence type="ECO:0000313" key="2">
    <source>
        <dbReference type="EMBL" id="KAK7812358.1"/>
    </source>
</evidence>
<evidence type="ECO:0000256" key="1">
    <source>
        <dbReference type="SAM" id="MobiDB-lite"/>
    </source>
</evidence>
<proteinExistence type="predicted"/>
<dbReference type="EMBL" id="JBBHLL010000153">
    <property type="protein sequence ID" value="KAK7812358.1"/>
    <property type="molecule type" value="Genomic_DNA"/>
</dbReference>
<keyword evidence="3" id="KW-1185">Reference proteome</keyword>
<gene>
    <name evidence="2" type="ORF">U0070_023268</name>
</gene>
<organism evidence="2 3">
    <name type="scientific">Myodes glareolus</name>
    <name type="common">Bank vole</name>
    <name type="synonym">Clethrionomys glareolus</name>
    <dbReference type="NCBI Taxonomy" id="447135"/>
    <lineage>
        <taxon>Eukaryota</taxon>
        <taxon>Metazoa</taxon>
        <taxon>Chordata</taxon>
        <taxon>Craniata</taxon>
        <taxon>Vertebrata</taxon>
        <taxon>Euteleostomi</taxon>
        <taxon>Mammalia</taxon>
        <taxon>Eutheria</taxon>
        <taxon>Euarchontoglires</taxon>
        <taxon>Glires</taxon>
        <taxon>Rodentia</taxon>
        <taxon>Myomorpha</taxon>
        <taxon>Muroidea</taxon>
        <taxon>Cricetidae</taxon>
        <taxon>Arvicolinae</taxon>
        <taxon>Myodes</taxon>
    </lineage>
</organism>
<accession>A0AAW0ICW4</accession>
<name>A0AAW0ICW4_MYOGA</name>